<dbReference type="SUPFAM" id="SSF55811">
    <property type="entry name" value="Nudix"/>
    <property type="match status" value="1"/>
</dbReference>
<dbReference type="RefSeq" id="WP_253839695.1">
    <property type="nucleotide sequence ID" value="NZ_JAMTCS010000017.1"/>
</dbReference>
<protein>
    <submittedName>
        <fullName evidence="4">8-oxo-dGTP pyrophosphatase MutT, NUDIX family</fullName>
    </submittedName>
</protein>
<evidence type="ECO:0000259" key="3">
    <source>
        <dbReference type="PROSITE" id="PS51462"/>
    </source>
</evidence>
<reference evidence="4" key="1">
    <citation type="submission" date="2022-06" db="EMBL/GenBank/DDBJ databases">
        <title>Genomic Encyclopedia of Archaeal and Bacterial Type Strains, Phase II (KMG-II): from individual species to whole genera.</title>
        <authorList>
            <person name="Goeker M."/>
        </authorList>
    </citation>
    <scope>NUCLEOTIDE SEQUENCE</scope>
    <source>
        <strain evidence="4">DSM 26652</strain>
    </source>
</reference>
<evidence type="ECO:0000256" key="2">
    <source>
        <dbReference type="ARBA" id="ARBA00022801"/>
    </source>
</evidence>
<evidence type="ECO:0000313" key="4">
    <source>
        <dbReference type="EMBL" id="MCP2267292.1"/>
    </source>
</evidence>
<dbReference type="EMBL" id="JAMTCS010000017">
    <property type="protein sequence ID" value="MCP2267292.1"/>
    <property type="molecule type" value="Genomic_DNA"/>
</dbReference>
<dbReference type="Pfam" id="PF00293">
    <property type="entry name" value="NUDIX"/>
    <property type="match status" value="1"/>
</dbReference>
<feature type="domain" description="Nudix hydrolase" evidence="3">
    <location>
        <begin position="53"/>
        <end position="194"/>
    </location>
</feature>
<dbReference type="InterPro" id="IPR015797">
    <property type="entry name" value="NUDIX_hydrolase-like_dom_sf"/>
</dbReference>
<dbReference type="AlphaFoldDB" id="A0A9X2G569"/>
<dbReference type="PANTHER" id="PTHR43046:SF16">
    <property type="entry name" value="ADP-RIBOSE PYROPHOSPHATASE YJHB-RELATED"/>
    <property type="match status" value="1"/>
</dbReference>
<comment type="caution">
    <text evidence="4">The sequence shown here is derived from an EMBL/GenBank/DDBJ whole genome shotgun (WGS) entry which is preliminary data.</text>
</comment>
<evidence type="ECO:0000313" key="5">
    <source>
        <dbReference type="Proteomes" id="UP001139493"/>
    </source>
</evidence>
<dbReference type="InterPro" id="IPR000086">
    <property type="entry name" value="NUDIX_hydrolase_dom"/>
</dbReference>
<dbReference type="Proteomes" id="UP001139493">
    <property type="component" value="Unassembled WGS sequence"/>
</dbReference>
<evidence type="ECO:0000256" key="1">
    <source>
        <dbReference type="ARBA" id="ARBA00001946"/>
    </source>
</evidence>
<dbReference type="Gene3D" id="3.90.79.10">
    <property type="entry name" value="Nucleoside Triphosphate Pyrophosphohydrolase"/>
    <property type="match status" value="1"/>
</dbReference>
<name>A0A9X2G569_9MICO</name>
<keyword evidence="5" id="KW-1185">Reference proteome</keyword>
<sequence>MTEAPAPLHADSLRTLRDWTAPSPGQERLRARYVEHLEAAAGPGAGVLRESVPDHLTASAVVLSHDGTRVLLTLHAKAQQWFQLGGHLEPGDRTLAGAAEREAREESGLPLTVDPVPVHLDEHAVPFCRPGTGDPDRPVHHLDVRFLAVAAPGAEAVVSDESLDVRWWPVDALPGDDLAELVSLARVASENGLTR</sequence>
<dbReference type="CDD" id="cd03674">
    <property type="entry name" value="NUDIX_Hydrolase"/>
    <property type="match status" value="1"/>
</dbReference>
<dbReference type="PANTHER" id="PTHR43046">
    <property type="entry name" value="GDP-MANNOSE MANNOSYL HYDROLASE"/>
    <property type="match status" value="1"/>
</dbReference>
<accession>A0A9X2G569</accession>
<gene>
    <name evidence="4" type="ORF">APR03_004665</name>
</gene>
<comment type="cofactor">
    <cofactor evidence="1">
        <name>Mg(2+)</name>
        <dbReference type="ChEBI" id="CHEBI:18420"/>
    </cofactor>
</comment>
<keyword evidence="2" id="KW-0378">Hydrolase</keyword>
<organism evidence="4 5">
    <name type="scientific">Promicromonospora thailandica</name>
    <dbReference type="NCBI Taxonomy" id="765201"/>
    <lineage>
        <taxon>Bacteria</taxon>
        <taxon>Bacillati</taxon>
        <taxon>Actinomycetota</taxon>
        <taxon>Actinomycetes</taxon>
        <taxon>Micrococcales</taxon>
        <taxon>Promicromonosporaceae</taxon>
        <taxon>Promicromonospora</taxon>
    </lineage>
</organism>
<dbReference type="PROSITE" id="PS51462">
    <property type="entry name" value="NUDIX"/>
    <property type="match status" value="1"/>
</dbReference>
<dbReference type="GO" id="GO:0016787">
    <property type="term" value="F:hydrolase activity"/>
    <property type="evidence" value="ECO:0007669"/>
    <property type="project" value="UniProtKB-KW"/>
</dbReference>
<proteinExistence type="predicted"/>